<dbReference type="AlphaFoldDB" id="A0A2S2KQ77"/>
<gene>
    <name evidence="2" type="ORF">NZNM25_05550</name>
</gene>
<dbReference type="OrthoDB" id="3327at2157"/>
<organism evidence="2 3">
    <name type="scientific">Nitrosopumilus zosterae</name>
    <dbReference type="NCBI Taxonomy" id="718286"/>
    <lineage>
        <taxon>Archaea</taxon>
        <taxon>Nitrososphaerota</taxon>
        <taxon>Nitrososphaeria</taxon>
        <taxon>Nitrosopumilales</taxon>
        <taxon>Nitrosopumilaceae</taxon>
        <taxon>Nitrosopumilus</taxon>
    </lineage>
</organism>
<dbReference type="InterPro" id="IPR016071">
    <property type="entry name" value="Staphylococal_nuclease_OB-fold"/>
</dbReference>
<feature type="domain" description="TNase-like" evidence="1">
    <location>
        <begin position="107"/>
        <end position="209"/>
    </location>
</feature>
<evidence type="ECO:0000259" key="1">
    <source>
        <dbReference type="SMART" id="SM00318"/>
    </source>
</evidence>
<proteinExistence type="predicted"/>
<dbReference type="GeneID" id="76209905"/>
<comment type="caution">
    <text evidence="2">The sequence shown here is derived from an EMBL/GenBank/DDBJ whole genome shotgun (WGS) entry which is preliminary data.</text>
</comment>
<name>A0A2S2KQ77_9ARCH</name>
<protein>
    <recommendedName>
        <fullName evidence="1">TNase-like domain-containing protein</fullName>
    </recommendedName>
</protein>
<sequence length="222" mass="24074">MMNKKIIFGIVLGVVAIAVFGHFASESNQNSATDSDEAAWQLLQKTYLDSECKEKYMGQPDAMQDCFDRVAEEQRLNPLNPELTSTAPPLQLSAKPVSDLDCLGTAQCFIGTVTEIIDGDTIKVDGQSVRFALSSAPEIKGYGGVDARNFIETICPVGSMAIVDEDDGQILGSYGRLVGMVTCNDVNLNSELLDSNLGYMEFRFCDSSEFGGESWAVKHGCE</sequence>
<dbReference type="EMBL" id="BGKI01000002">
    <property type="protein sequence ID" value="GBH33764.1"/>
    <property type="molecule type" value="Genomic_DNA"/>
</dbReference>
<reference evidence="2 3" key="1">
    <citation type="submission" date="2018-05" db="EMBL/GenBank/DDBJ databases">
        <title>genome sequencing of Nitrosopumilus sp. NM25.</title>
        <authorList>
            <person name="Mori K."/>
            <person name="Nakagawa T."/>
        </authorList>
    </citation>
    <scope>NUCLEOTIDE SEQUENCE [LARGE SCALE GENOMIC DNA]</scope>
    <source>
        <strain evidence="2 3">NM25</strain>
    </source>
</reference>
<keyword evidence="3" id="KW-1185">Reference proteome</keyword>
<dbReference type="Gene3D" id="2.40.50.90">
    <property type="match status" value="1"/>
</dbReference>
<evidence type="ECO:0000313" key="2">
    <source>
        <dbReference type="EMBL" id="GBH33764.1"/>
    </source>
</evidence>
<dbReference type="SMART" id="SM00318">
    <property type="entry name" value="SNc"/>
    <property type="match status" value="1"/>
</dbReference>
<dbReference type="SUPFAM" id="SSF50199">
    <property type="entry name" value="Staphylococcal nuclease"/>
    <property type="match status" value="1"/>
</dbReference>
<dbReference type="InterPro" id="IPR035437">
    <property type="entry name" value="SNase_OB-fold_sf"/>
</dbReference>
<dbReference type="Proteomes" id="UP000245829">
    <property type="component" value="Unassembled WGS sequence"/>
</dbReference>
<accession>A0A2S2KQ77</accession>
<evidence type="ECO:0000313" key="3">
    <source>
        <dbReference type="Proteomes" id="UP000245829"/>
    </source>
</evidence>
<dbReference type="RefSeq" id="WP_200829040.1">
    <property type="nucleotide sequence ID" value="NZ_AP026695.1"/>
</dbReference>